<dbReference type="InterPro" id="IPR051317">
    <property type="entry name" value="Gfo/Idh/MocA_oxidoreduct"/>
</dbReference>
<comment type="caution">
    <text evidence="3">The sequence shown here is derived from an EMBL/GenBank/DDBJ whole genome shotgun (WGS) entry which is preliminary data.</text>
</comment>
<feature type="domain" description="Gfo/Idh/MocA-like oxidoreductase N-terminal" evidence="1">
    <location>
        <begin position="4"/>
        <end position="123"/>
    </location>
</feature>
<evidence type="ECO:0000259" key="1">
    <source>
        <dbReference type="Pfam" id="PF01408"/>
    </source>
</evidence>
<dbReference type="Proteomes" id="UP001610335">
    <property type="component" value="Unassembled WGS sequence"/>
</dbReference>
<dbReference type="PANTHER" id="PTHR43708:SF1">
    <property type="entry name" value="GALACTOSE_LACTOSE METABOLISM REGULATORY PROTEIN GAL80"/>
    <property type="match status" value="1"/>
</dbReference>
<name>A0ABR4I9B7_9EURO</name>
<dbReference type="InterPro" id="IPR004104">
    <property type="entry name" value="Gfo/Idh/MocA-like_OxRdtase_C"/>
</dbReference>
<dbReference type="InterPro" id="IPR000683">
    <property type="entry name" value="Gfo/Idh/MocA-like_OxRdtase_N"/>
</dbReference>
<dbReference type="SUPFAM" id="SSF55347">
    <property type="entry name" value="Glyceraldehyde-3-phosphate dehydrogenase-like, C-terminal domain"/>
    <property type="match status" value="1"/>
</dbReference>
<proteinExistence type="predicted"/>
<evidence type="ECO:0000259" key="2">
    <source>
        <dbReference type="Pfam" id="PF02894"/>
    </source>
</evidence>
<dbReference type="Gene3D" id="3.30.360.10">
    <property type="entry name" value="Dihydrodipicolinate Reductase, domain 2"/>
    <property type="match status" value="1"/>
</dbReference>
<evidence type="ECO:0000313" key="4">
    <source>
        <dbReference type="Proteomes" id="UP001610335"/>
    </source>
</evidence>
<dbReference type="Pfam" id="PF01408">
    <property type="entry name" value="GFO_IDH_MocA"/>
    <property type="match status" value="1"/>
</dbReference>
<organism evidence="3 4">
    <name type="scientific">Aspergillus cavernicola</name>
    <dbReference type="NCBI Taxonomy" id="176166"/>
    <lineage>
        <taxon>Eukaryota</taxon>
        <taxon>Fungi</taxon>
        <taxon>Dikarya</taxon>
        <taxon>Ascomycota</taxon>
        <taxon>Pezizomycotina</taxon>
        <taxon>Eurotiomycetes</taxon>
        <taxon>Eurotiomycetidae</taxon>
        <taxon>Eurotiales</taxon>
        <taxon>Aspergillaceae</taxon>
        <taxon>Aspergillus</taxon>
        <taxon>Aspergillus subgen. Nidulantes</taxon>
    </lineage>
</organism>
<dbReference type="Gene3D" id="3.40.50.720">
    <property type="entry name" value="NAD(P)-binding Rossmann-like Domain"/>
    <property type="match status" value="1"/>
</dbReference>
<dbReference type="PANTHER" id="PTHR43708">
    <property type="entry name" value="CONSERVED EXPRESSED OXIDOREDUCTASE (EUROFUNG)"/>
    <property type="match status" value="1"/>
</dbReference>
<dbReference type="SUPFAM" id="SSF51735">
    <property type="entry name" value="NAD(P)-binding Rossmann-fold domains"/>
    <property type="match status" value="1"/>
</dbReference>
<dbReference type="EMBL" id="JBFXLS010000045">
    <property type="protein sequence ID" value="KAL2824261.1"/>
    <property type="molecule type" value="Genomic_DNA"/>
</dbReference>
<feature type="domain" description="Gfo/Idh/MocA-like oxidoreductase C-terminal" evidence="2">
    <location>
        <begin position="144"/>
        <end position="362"/>
    </location>
</feature>
<dbReference type="Pfam" id="PF02894">
    <property type="entry name" value="GFO_IDH_MocA_C"/>
    <property type="match status" value="1"/>
</dbReference>
<accession>A0ABR4I9B7</accession>
<dbReference type="InterPro" id="IPR036291">
    <property type="entry name" value="NAD(P)-bd_dom_sf"/>
</dbReference>
<keyword evidence="4" id="KW-1185">Reference proteome</keyword>
<reference evidence="3 4" key="1">
    <citation type="submission" date="2024-07" db="EMBL/GenBank/DDBJ databases">
        <title>Section-level genome sequencing and comparative genomics of Aspergillus sections Usti and Cavernicolus.</title>
        <authorList>
            <consortium name="Lawrence Berkeley National Laboratory"/>
            <person name="Nybo J.L."/>
            <person name="Vesth T.C."/>
            <person name="Theobald S."/>
            <person name="Frisvad J.C."/>
            <person name="Larsen T.O."/>
            <person name="Kjaerboelling I."/>
            <person name="Rothschild-Mancinelli K."/>
            <person name="Lyhne E.K."/>
            <person name="Kogle M.E."/>
            <person name="Barry K."/>
            <person name="Clum A."/>
            <person name="Na H."/>
            <person name="Ledsgaard L."/>
            <person name="Lin J."/>
            <person name="Lipzen A."/>
            <person name="Kuo A."/>
            <person name="Riley R."/>
            <person name="Mondo S."/>
            <person name="LaButti K."/>
            <person name="Haridas S."/>
            <person name="Pangalinan J."/>
            <person name="Salamov A.A."/>
            <person name="Simmons B.A."/>
            <person name="Magnuson J.K."/>
            <person name="Chen J."/>
            <person name="Drula E."/>
            <person name="Henrissat B."/>
            <person name="Wiebenga A."/>
            <person name="Lubbers R.J."/>
            <person name="Gomes A.C."/>
            <person name="Makela M.R."/>
            <person name="Stajich J."/>
            <person name="Grigoriev I.V."/>
            <person name="Mortensen U.H."/>
            <person name="De vries R.P."/>
            <person name="Baker S.E."/>
            <person name="Andersen M.R."/>
        </authorList>
    </citation>
    <scope>NUCLEOTIDE SEQUENCE [LARGE SCALE GENOMIC DNA]</scope>
    <source>
        <strain evidence="3 4">CBS 600.67</strain>
    </source>
</reference>
<gene>
    <name evidence="3" type="ORF">BDW59DRAFT_162598</name>
</gene>
<protein>
    <submittedName>
        <fullName evidence="3">Oxidoreductase</fullName>
    </submittedName>
</protein>
<sequence length="365" mass="40899">MPLNTAVVGYGFSAKTFHIPFILHDPGFRLHSIVQRTPRDNDSAIKDFPDAKVYHDAYEAINDQDVDVLVITSTNDTHFPLSKRALENGKHVIVEKPFAVTYAEAAELVDLAEQRNLKLAVYHNRRWDSDFLTIHSLIKAPDNPLGEIVRFKSQFNCAPNSRTAVESKKWRLAHGVPGAGMLFDLGSHLIDQTVVLFGSPRTVMCLLFDEAGRRTVGEEGFVDDGFLIVLGYGNGLNVELHSTQYSVSDRQRRFEVLGTKGRWIKYGLDCQEDQLQNGVYPGHAEYGLERSETRGTLQVVDGDGVRIEKWETTRGGYQHFYENVHAAITGQAELSVKPKDAALVMRLIELCRQSAVEGRTLDVNN</sequence>
<evidence type="ECO:0000313" key="3">
    <source>
        <dbReference type="EMBL" id="KAL2824261.1"/>
    </source>
</evidence>